<dbReference type="InterPro" id="IPR015943">
    <property type="entry name" value="WD40/YVTN_repeat-like_dom_sf"/>
</dbReference>
<proteinExistence type="predicted"/>
<dbReference type="CDD" id="cd15482">
    <property type="entry name" value="Sialidase_non-viral"/>
    <property type="match status" value="2"/>
</dbReference>
<sequence>MNNRLNFTNTGLVLFLFLLLAFLVFPAVGQSQNTERGDNSWTSIYRLNENSSFEAIREDFRSYWEGREIGKGHGYKPFKRWEAYMAPRIYPSNDMSLVNNTYFNYMKWVHKQEQSGETKSFAGNWTPMGPFTKATGEDTGVGRINMVRFDPLNNQVMYVGAANGGLWKSTDGGASWSTNTDFLDIIGVADLAIHPTVTTTMYMATGDAEGDRRSIGVLKTTDGGATWNPTGLSWTATDNFFIRNLIMDPTNSQVLLASTNNGVYRTTNGGVTWAAPTTITTQNVQDIAFKPGNPNVVYASGKYLWKSTDNGITFTRITNGVPSVDVERIAIAVTPKEPNWVYLMVGKASNQGLLGIYKSTNSGTSFSTQHEPDYSPGAMPALGYGSNINILGNDEYGGDAAGQAFFTAALAASPTDANFLLAGGVSQWASTDGGENWYISSYWAPDPNYYFVHADAHEIVFSPDGTKAYSSCDGGLSMYTDNASGDGAWTDLSNNLNISQQESIGMSANDPNLITAGLQDIGTILNTAPNTWKVIGGGDGEYNFIDRTNNSVIVETGTNGQHSRSTDGGLTFTDIHTGLPTDGTTGEVLFKSPIKQDPIVANTYYAGGRAHLYYSSNQGTTWTARGIPFPDGDGGGSNITEFEIAPSNNNIIYALDGFYMAKSVDAGVTWTAIAEPTASAAMSKIAVSNVDPNKVWVSCSGYFADQKVFKSVDGGATWTNLSSGLPNIPFNTIVFQNGSNDLVYVGADIGVYHRDASASEWTPFFDDLPRTQIKDLKIFYSAGRSGEALKVRAATFGRGTWQSDAVSSVLPVNLRSFTGVNEGKVNRLNWLTTEEIDLAYYDVQRSTDGISYTSIGRVLPLEGRAGDRSYDFDDESPEVGANYYRLKVTDLDGSFEYSRIITLFVDDSNSEISIFPNPAINVLKFKGLSETSATVRVMDALGRTLIVQTVPTAEGINISRLPNGTYYLEIRTGSNESVVKRFVKK</sequence>
<dbReference type="InterPro" id="IPR052025">
    <property type="entry name" value="Xyloglucanase_GH74"/>
</dbReference>
<dbReference type="Proteomes" id="UP000321907">
    <property type="component" value="Unassembled WGS sequence"/>
</dbReference>
<dbReference type="NCBIfam" id="TIGR04183">
    <property type="entry name" value="Por_Secre_tail"/>
    <property type="match status" value="1"/>
</dbReference>
<reference evidence="2 3" key="1">
    <citation type="submission" date="2019-08" db="EMBL/GenBank/DDBJ databases">
        <title>Lewinella sp. strain SSH13 Genome sequencing and assembly.</title>
        <authorList>
            <person name="Kim I."/>
        </authorList>
    </citation>
    <scope>NUCLEOTIDE SEQUENCE [LARGE SCALE GENOMIC DNA]</scope>
    <source>
        <strain evidence="2 3">SSH13</strain>
    </source>
</reference>
<organism evidence="2 3">
    <name type="scientific">Neolewinella aurantiaca</name>
    <dbReference type="NCBI Taxonomy" id="2602767"/>
    <lineage>
        <taxon>Bacteria</taxon>
        <taxon>Pseudomonadati</taxon>
        <taxon>Bacteroidota</taxon>
        <taxon>Saprospiria</taxon>
        <taxon>Saprospirales</taxon>
        <taxon>Lewinellaceae</taxon>
        <taxon>Neolewinella</taxon>
    </lineage>
</organism>
<dbReference type="AlphaFoldDB" id="A0A5C7FVA9"/>
<dbReference type="Pfam" id="PF18962">
    <property type="entry name" value="Por_Secre_tail"/>
    <property type="match status" value="1"/>
</dbReference>
<dbReference type="InterPro" id="IPR026444">
    <property type="entry name" value="Secre_tail"/>
</dbReference>
<evidence type="ECO:0000259" key="1">
    <source>
        <dbReference type="Pfam" id="PF18962"/>
    </source>
</evidence>
<dbReference type="PANTHER" id="PTHR43739:SF5">
    <property type="entry name" value="EXO-ALPHA-SIALIDASE"/>
    <property type="match status" value="1"/>
</dbReference>
<protein>
    <submittedName>
        <fullName evidence="2">T9SS type A sorting domain-containing protein</fullName>
    </submittedName>
</protein>
<dbReference type="GO" id="GO:0010411">
    <property type="term" value="P:xyloglucan metabolic process"/>
    <property type="evidence" value="ECO:0007669"/>
    <property type="project" value="TreeGrafter"/>
</dbReference>
<dbReference type="RefSeq" id="WP_147930571.1">
    <property type="nucleotide sequence ID" value="NZ_VOXD01000013.1"/>
</dbReference>
<keyword evidence="3" id="KW-1185">Reference proteome</keyword>
<comment type="caution">
    <text evidence="2">The sequence shown here is derived from an EMBL/GenBank/DDBJ whole genome shotgun (WGS) entry which is preliminary data.</text>
</comment>
<dbReference type="Gene3D" id="2.130.10.10">
    <property type="entry name" value="YVTN repeat-like/Quinoprotein amine dehydrogenase"/>
    <property type="match status" value="6"/>
</dbReference>
<feature type="domain" description="Secretion system C-terminal sorting" evidence="1">
    <location>
        <begin position="914"/>
        <end position="982"/>
    </location>
</feature>
<name>A0A5C7FVA9_9BACT</name>
<dbReference type="SUPFAM" id="SSF110296">
    <property type="entry name" value="Oligoxyloglucan reducing end-specific cellobiohydrolase"/>
    <property type="match status" value="2"/>
</dbReference>
<dbReference type="EMBL" id="VOXD01000013">
    <property type="protein sequence ID" value="TXF89497.1"/>
    <property type="molecule type" value="Genomic_DNA"/>
</dbReference>
<dbReference type="OrthoDB" id="9757809at2"/>
<dbReference type="PANTHER" id="PTHR43739">
    <property type="entry name" value="XYLOGLUCANASE (EUROFUNG)"/>
    <property type="match status" value="1"/>
</dbReference>
<evidence type="ECO:0000313" key="2">
    <source>
        <dbReference type="EMBL" id="TXF89497.1"/>
    </source>
</evidence>
<gene>
    <name evidence="2" type="ORF">FUA23_09830</name>
</gene>
<accession>A0A5C7FVA9</accession>
<evidence type="ECO:0000313" key="3">
    <source>
        <dbReference type="Proteomes" id="UP000321907"/>
    </source>
</evidence>